<dbReference type="EMBL" id="CP045900">
    <property type="protein sequence ID" value="QQP41827.1"/>
    <property type="molecule type" value="Genomic_DNA"/>
</dbReference>
<proteinExistence type="predicted"/>
<keyword evidence="3" id="KW-1185">Reference proteome</keyword>
<sequence>MVAKNAPTKDATPDKTSASACAALFGHRIPVEGVINAGSSPGMFTGWTKSARHTSRRSRQKSSAPRRWWHQGQGEVMGIQDRHAVRRAKPRKRADDGAQKQPQTARNRVKGDSATPKPSARF</sequence>
<reference evidence="3" key="1">
    <citation type="submission" date="2021-01" db="EMBL/GenBank/DDBJ databases">
        <title>Caligus Genome Assembly.</title>
        <authorList>
            <person name="Gallardo-Escarate C."/>
        </authorList>
    </citation>
    <scope>NUCLEOTIDE SEQUENCE [LARGE SCALE GENOMIC DNA]</scope>
</reference>
<name>A0A7T8H1W2_CALRO</name>
<evidence type="ECO:0000256" key="1">
    <source>
        <dbReference type="SAM" id="MobiDB-lite"/>
    </source>
</evidence>
<dbReference type="Proteomes" id="UP000595437">
    <property type="component" value="Chromosome 11"/>
</dbReference>
<protein>
    <submittedName>
        <fullName evidence="2">Uncharacterized protein</fullName>
    </submittedName>
</protein>
<organism evidence="2 3">
    <name type="scientific">Caligus rogercresseyi</name>
    <name type="common">Sea louse</name>
    <dbReference type="NCBI Taxonomy" id="217165"/>
    <lineage>
        <taxon>Eukaryota</taxon>
        <taxon>Metazoa</taxon>
        <taxon>Ecdysozoa</taxon>
        <taxon>Arthropoda</taxon>
        <taxon>Crustacea</taxon>
        <taxon>Multicrustacea</taxon>
        <taxon>Hexanauplia</taxon>
        <taxon>Copepoda</taxon>
        <taxon>Siphonostomatoida</taxon>
        <taxon>Caligidae</taxon>
        <taxon>Caligus</taxon>
    </lineage>
</organism>
<accession>A0A7T8H1W2</accession>
<gene>
    <name evidence="2" type="ORF">FKW44_016302</name>
</gene>
<dbReference type="AlphaFoldDB" id="A0A7T8H1W2"/>
<feature type="region of interest" description="Disordered" evidence="1">
    <location>
        <begin position="45"/>
        <end position="122"/>
    </location>
</feature>
<evidence type="ECO:0000313" key="3">
    <source>
        <dbReference type="Proteomes" id="UP000595437"/>
    </source>
</evidence>
<evidence type="ECO:0000313" key="2">
    <source>
        <dbReference type="EMBL" id="QQP41827.1"/>
    </source>
</evidence>
<feature type="compositionally biased region" description="Basic residues" evidence="1">
    <location>
        <begin position="50"/>
        <end position="60"/>
    </location>
</feature>